<keyword evidence="4" id="KW-0121">Carboxypeptidase</keyword>
<keyword evidence="4" id="KW-0645">Protease</keyword>
<dbReference type="Pfam" id="PF07715">
    <property type="entry name" value="Plug"/>
    <property type="match status" value="1"/>
</dbReference>
<feature type="domain" description="TonB-dependent receptor plug" evidence="2">
    <location>
        <begin position="145"/>
        <end position="242"/>
    </location>
</feature>
<dbReference type="InterPro" id="IPR012910">
    <property type="entry name" value="Plug_dom"/>
</dbReference>
<dbReference type="GO" id="GO:0004180">
    <property type="term" value="F:carboxypeptidase activity"/>
    <property type="evidence" value="ECO:0007669"/>
    <property type="project" value="UniProtKB-KW"/>
</dbReference>
<organism evidence="4">
    <name type="scientific">Edaphobacter paludis</name>
    <dbReference type="NCBI Taxonomy" id="3035702"/>
    <lineage>
        <taxon>Bacteria</taxon>
        <taxon>Pseudomonadati</taxon>
        <taxon>Acidobacteriota</taxon>
        <taxon>Terriglobia</taxon>
        <taxon>Terriglobales</taxon>
        <taxon>Acidobacteriaceae</taxon>
        <taxon>Edaphobacter</taxon>
    </lineage>
</organism>
<dbReference type="InterPro" id="IPR057601">
    <property type="entry name" value="Oar-like_b-barrel"/>
</dbReference>
<dbReference type="EMBL" id="CP121194">
    <property type="protein sequence ID" value="XBH10219.1"/>
    <property type="molecule type" value="Genomic_DNA"/>
</dbReference>
<keyword evidence="4" id="KW-0378">Hydrolase</keyword>
<reference evidence="4" key="1">
    <citation type="submission" date="2023-03" db="EMBL/GenBank/DDBJ databases">
        <title>Edaphobacter sp.</title>
        <authorList>
            <person name="Huber K.J."/>
            <person name="Papendorf J."/>
            <person name="Pilke C."/>
            <person name="Bunk B."/>
            <person name="Sproeer C."/>
            <person name="Pester M."/>
        </authorList>
    </citation>
    <scope>NUCLEOTIDE SEQUENCE</scope>
    <source>
        <strain evidence="4">DSM 109919</strain>
        <strain evidence="5">DSM 109920</strain>
    </source>
</reference>
<dbReference type="RefSeq" id="WP_348267724.1">
    <property type="nucleotide sequence ID" value="NZ_CP121194.1"/>
</dbReference>
<dbReference type="InterPro" id="IPR008969">
    <property type="entry name" value="CarboxyPept-like_regulatory"/>
</dbReference>
<dbReference type="EMBL" id="CP121195">
    <property type="protein sequence ID" value="XBH13656.1"/>
    <property type="molecule type" value="Genomic_DNA"/>
</dbReference>
<evidence type="ECO:0000313" key="4">
    <source>
        <dbReference type="EMBL" id="XBH10219.1"/>
    </source>
</evidence>
<gene>
    <name evidence="4" type="ORF">P4G45_00415</name>
    <name evidence="5" type="ORF">P8936_00420</name>
</gene>
<protein>
    <submittedName>
        <fullName evidence="4">Carboxypeptidase-like regulatory domain-containing protein</fullName>
    </submittedName>
</protein>
<accession>A0AAU7CXJ8</accession>
<dbReference type="AlphaFoldDB" id="A0AAU7CXJ8"/>
<feature type="signal peptide" evidence="1">
    <location>
        <begin position="1"/>
        <end position="29"/>
    </location>
</feature>
<evidence type="ECO:0000259" key="2">
    <source>
        <dbReference type="Pfam" id="PF07715"/>
    </source>
</evidence>
<dbReference type="Gene3D" id="2.60.40.1120">
    <property type="entry name" value="Carboxypeptidase-like, regulatory domain"/>
    <property type="match status" value="1"/>
</dbReference>
<dbReference type="KEGG" id="epl:P4G45_00415"/>
<dbReference type="Pfam" id="PF25183">
    <property type="entry name" value="OMP_b-brl_4"/>
    <property type="match status" value="1"/>
</dbReference>
<dbReference type="PROSITE" id="PS51257">
    <property type="entry name" value="PROKAR_LIPOPROTEIN"/>
    <property type="match status" value="1"/>
</dbReference>
<evidence type="ECO:0000313" key="5">
    <source>
        <dbReference type="EMBL" id="XBH13656.1"/>
    </source>
</evidence>
<feature type="chain" id="PRO_5043288403" evidence="1">
    <location>
        <begin position="30"/>
        <end position="1124"/>
    </location>
</feature>
<evidence type="ECO:0000256" key="1">
    <source>
        <dbReference type="SAM" id="SignalP"/>
    </source>
</evidence>
<keyword evidence="1" id="KW-0732">Signal</keyword>
<dbReference type="SUPFAM" id="SSF49464">
    <property type="entry name" value="Carboxypeptidase regulatory domain-like"/>
    <property type="match status" value="1"/>
</dbReference>
<dbReference type="Pfam" id="PF13620">
    <property type="entry name" value="CarboxypepD_reg"/>
    <property type="match status" value="1"/>
</dbReference>
<evidence type="ECO:0000259" key="3">
    <source>
        <dbReference type="Pfam" id="PF25183"/>
    </source>
</evidence>
<proteinExistence type="predicted"/>
<accession>A0AAU7D8G7</accession>
<dbReference type="InterPro" id="IPR010917">
    <property type="entry name" value="TonB_rcpt_CS"/>
</dbReference>
<name>A0AAU7CXJ8_9BACT</name>
<dbReference type="PROSITE" id="PS01156">
    <property type="entry name" value="TONB_DEPENDENT_REC_2"/>
    <property type="match status" value="1"/>
</dbReference>
<feature type="domain" description="TonB-dependent transporter Oar-like beta-barrel" evidence="3">
    <location>
        <begin position="253"/>
        <end position="1116"/>
    </location>
</feature>
<sequence length="1124" mass="120735">MSLRRRSFSSFLVLSFLAFSCAFSPLLKAQLSTTATITGTVTDETGAVIPDATVTITDLGTKAVTVRQSNSDGNFTVPGLPVSNYSVSIVKDGFQTYSVTGIALHPAVTATINGILKTGTTSTSVTVSADAVQVETATIDHSASVDAAQVNTLPLNGRNYQSLSSLMPGVQNTSAGSALTTGGRSTSNTLSVNGLAQSRTFYALDGVWNENTGNMAQTSVVPNPDSLDEVRVLQNNYSAKYSLMGSSVVLLQTKSGTSSFHGTAWEFLRNDALNSKPYFAKSVLPYKQNIFGYTIGGPLFIPKIYNTNKQKTFFFWSQQFVILHQVPSNLTGTTPTANQRAGIFNSPIVDPNTGLLVPKNGHGQYVIPSSEINGNSTAFLNALYPLPNFSNGTSTNYINPKGQITNQRDDEIKINHNFNSRFQLLGEYFDEYQSFAQNSLSGSNGTSVFDTNSETDLTHNKLAQVSLTSIITPNMVNTTSIAMNIFDLDLNLEGTAYTNQVPGFQTTLPYSGFLSNRLPLVSFSGGIGSEGIAASRPLTHAAGLDDTVGDDWSYLHGRHYLQAGFTLVFNTKRQNVGSATNGQFTFSGNFTKPGSGAVTQDDALADFLFGRATTFTQTSNQPRLAIHGAEFSPYFEDRFKMTKDLTLTAGVRVYHAPLPYGPPQSETNFVPSVFDPIKAPIVNSNGTITPTTNYSALNGLVLNGANGIPNNFSNQHVWYVGPVAGFAWDVFGNGKTSIRGGYGITYTRIFTNQDCSFACGTNPPAITSANLQNPQFPNPVGTGSAKAATIASLSAANQNVQSTSVQSFSLSLEHEIAHNWIGSATYAGSIARHLVGQSNINLAPAYSDATGNYDFNPAINTGAASAYAPQTNGTALTNSPFQGYAAINSYETQQSQNWNALELSVRHPVTTNLFLTVAYTYSKDLTDQSSQPGSALTTVDPYHPSRYYGNAEGLNFPHSLAITAIYNLPWLQDSKGVKRFAFAGWKLSDITTLRSGTSATPFLSISKQGNGLRPDRVPGVSIHGPKTQKEWFNTAAFVAPKAGFYGNAATGSIQGPGLIDFDMALYKDFHINESNFFEFRGEAFNVLNHTNFTTINTTYGNASYGNATAAADPRILEVALRYHF</sequence>
<dbReference type="SUPFAM" id="SSF56935">
    <property type="entry name" value="Porins"/>
    <property type="match status" value="1"/>
</dbReference>